<dbReference type="AlphaFoldDB" id="A0ABD3NZ05"/>
<keyword evidence="2" id="KW-0812">Transmembrane</keyword>
<feature type="transmembrane region" description="Helical" evidence="2">
    <location>
        <begin position="59"/>
        <end position="82"/>
    </location>
</feature>
<gene>
    <name evidence="3" type="ORF">ACHAWO_010238</name>
</gene>
<keyword evidence="4" id="KW-1185">Reference proteome</keyword>
<evidence type="ECO:0000313" key="3">
    <source>
        <dbReference type="EMBL" id="KAL3781179.1"/>
    </source>
</evidence>
<sequence>MVPRSFEQRIYITMARTGHSLAFASRGVCAAMATRLGCLSRFCALYSFTGALFTVSNKIFAMFLLSYMIYVGTPLWTIVAIMRHCKTYDYVEFEAFKCTKIREVCVLDVLSFEHKQYLAITIDQASVTLGYNLFCWVEVVYWRIKYENTRYCRFHHRNESAGWTRTMISRQPLYIQGINPTNQEITKESAFGAMGMFIFLFGTSTIYLCYHKNEEDTIRSQGYMRPGQRDLRISDYEVEIPESSPSNSPDPSPTNSRTEDEVVDFLS</sequence>
<proteinExistence type="predicted"/>
<dbReference type="Proteomes" id="UP001530400">
    <property type="component" value="Unassembled WGS sequence"/>
</dbReference>
<feature type="transmembrane region" description="Helical" evidence="2">
    <location>
        <begin position="190"/>
        <end position="210"/>
    </location>
</feature>
<reference evidence="3 4" key="1">
    <citation type="submission" date="2024-10" db="EMBL/GenBank/DDBJ databases">
        <title>Updated reference genomes for cyclostephanoid diatoms.</title>
        <authorList>
            <person name="Roberts W.R."/>
            <person name="Alverson A.J."/>
        </authorList>
    </citation>
    <scope>NUCLEOTIDE SEQUENCE [LARGE SCALE GENOMIC DNA]</scope>
    <source>
        <strain evidence="3 4">AJA010-31</strain>
    </source>
</reference>
<evidence type="ECO:0000313" key="4">
    <source>
        <dbReference type="Proteomes" id="UP001530400"/>
    </source>
</evidence>
<evidence type="ECO:0000256" key="2">
    <source>
        <dbReference type="SAM" id="Phobius"/>
    </source>
</evidence>
<feature type="region of interest" description="Disordered" evidence="1">
    <location>
        <begin position="234"/>
        <end position="267"/>
    </location>
</feature>
<comment type="caution">
    <text evidence="3">The sequence shown here is derived from an EMBL/GenBank/DDBJ whole genome shotgun (WGS) entry which is preliminary data.</text>
</comment>
<name>A0ABD3NZ05_9STRA</name>
<dbReference type="EMBL" id="JALLPJ020000858">
    <property type="protein sequence ID" value="KAL3781179.1"/>
    <property type="molecule type" value="Genomic_DNA"/>
</dbReference>
<accession>A0ABD3NZ05</accession>
<keyword evidence="2" id="KW-0472">Membrane</keyword>
<organism evidence="3 4">
    <name type="scientific">Cyclotella atomus</name>
    <dbReference type="NCBI Taxonomy" id="382360"/>
    <lineage>
        <taxon>Eukaryota</taxon>
        <taxon>Sar</taxon>
        <taxon>Stramenopiles</taxon>
        <taxon>Ochrophyta</taxon>
        <taxon>Bacillariophyta</taxon>
        <taxon>Coscinodiscophyceae</taxon>
        <taxon>Thalassiosirophycidae</taxon>
        <taxon>Stephanodiscales</taxon>
        <taxon>Stephanodiscaceae</taxon>
        <taxon>Cyclotella</taxon>
    </lineage>
</organism>
<protein>
    <submittedName>
        <fullName evidence="3">Uncharacterized protein</fullName>
    </submittedName>
</protein>
<evidence type="ECO:0000256" key="1">
    <source>
        <dbReference type="SAM" id="MobiDB-lite"/>
    </source>
</evidence>
<keyword evidence="2" id="KW-1133">Transmembrane helix</keyword>